<protein>
    <submittedName>
        <fullName evidence="2">Uncharacterized protein</fullName>
    </submittedName>
</protein>
<comment type="caution">
    <text evidence="2">The sequence shown here is derived from an EMBL/GenBank/DDBJ whole genome shotgun (WGS) entry which is preliminary data.</text>
</comment>
<keyword evidence="3" id="KW-1185">Reference proteome</keyword>
<dbReference type="OrthoDB" id="5877224at2"/>
<dbReference type="STRING" id="320778.ABT57_15035"/>
<evidence type="ECO:0000256" key="1">
    <source>
        <dbReference type="SAM" id="Coils"/>
    </source>
</evidence>
<name>A0A0J1H8P9_9GAMM</name>
<dbReference type="AlphaFoldDB" id="A0A0J1H8P9"/>
<dbReference type="Proteomes" id="UP000035909">
    <property type="component" value="Unassembled WGS sequence"/>
</dbReference>
<feature type="coiled-coil region" evidence="1">
    <location>
        <begin position="121"/>
        <end position="148"/>
    </location>
</feature>
<dbReference type="RefSeq" id="WP_047886021.1">
    <property type="nucleotide sequence ID" value="NZ_LDOU01000015.1"/>
</dbReference>
<gene>
    <name evidence="2" type="ORF">ABT57_15035</name>
</gene>
<reference evidence="2 3" key="1">
    <citation type="submission" date="2015-05" db="EMBL/GenBank/DDBJ databases">
        <title>Photobacterium galathea sp. nov.</title>
        <authorList>
            <person name="Machado H."/>
            <person name="Gram L."/>
        </authorList>
    </citation>
    <scope>NUCLEOTIDE SEQUENCE [LARGE SCALE GENOMIC DNA]</scope>
    <source>
        <strain evidence="2 3">DSM 22954</strain>
    </source>
</reference>
<evidence type="ECO:0000313" key="2">
    <source>
        <dbReference type="EMBL" id="KLV08130.1"/>
    </source>
</evidence>
<dbReference type="PATRIC" id="fig|320778.3.peg.3267"/>
<proteinExistence type="predicted"/>
<keyword evidence="1" id="KW-0175">Coiled coil</keyword>
<organism evidence="2 3">
    <name type="scientific">Photobacterium ganghwense</name>
    <dbReference type="NCBI Taxonomy" id="320778"/>
    <lineage>
        <taxon>Bacteria</taxon>
        <taxon>Pseudomonadati</taxon>
        <taxon>Pseudomonadota</taxon>
        <taxon>Gammaproteobacteria</taxon>
        <taxon>Vibrionales</taxon>
        <taxon>Vibrionaceae</taxon>
        <taxon>Photobacterium</taxon>
    </lineage>
</organism>
<sequence length="181" mass="20393">MNIEPIKLTAEQEKLRGVAKSSLYVQCYKQVVSQMRDKGIKFPRDKRGTNELGINVTKLATWCAFKDRATLYNNSTIRKALPGDIRDIGIEDQEPKSIIEKKHENLVADQARDINEQGALILTLNARIQMLEQQLKEKDSIISNLEVSLAGSEQTVKNHMECHAEQIANSILSGGRTFERA</sequence>
<dbReference type="EMBL" id="LDOU01000015">
    <property type="protein sequence ID" value="KLV08130.1"/>
    <property type="molecule type" value="Genomic_DNA"/>
</dbReference>
<accession>A0A0J1H8P9</accession>
<evidence type="ECO:0000313" key="3">
    <source>
        <dbReference type="Proteomes" id="UP000035909"/>
    </source>
</evidence>